<organism evidence="1 2">
    <name type="scientific">Prorocentrum cordatum</name>
    <dbReference type="NCBI Taxonomy" id="2364126"/>
    <lineage>
        <taxon>Eukaryota</taxon>
        <taxon>Sar</taxon>
        <taxon>Alveolata</taxon>
        <taxon>Dinophyceae</taxon>
        <taxon>Prorocentrales</taxon>
        <taxon>Prorocentraceae</taxon>
        <taxon>Prorocentrum</taxon>
    </lineage>
</organism>
<dbReference type="Proteomes" id="UP001189429">
    <property type="component" value="Unassembled WGS sequence"/>
</dbReference>
<evidence type="ECO:0008006" key="3">
    <source>
        <dbReference type="Google" id="ProtNLM"/>
    </source>
</evidence>
<evidence type="ECO:0000313" key="1">
    <source>
        <dbReference type="EMBL" id="CAK0860609.1"/>
    </source>
</evidence>
<keyword evidence="2" id="KW-1185">Reference proteome</keyword>
<dbReference type="EMBL" id="CAUYUJ010015994">
    <property type="protein sequence ID" value="CAK0860609.1"/>
    <property type="molecule type" value="Genomic_DNA"/>
</dbReference>
<comment type="caution">
    <text evidence="1">The sequence shown here is derived from an EMBL/GenBank/DDBJ whole genome shotgun (WGS) entry which is preliminary data.</text>
</comment>
<protein>
    <recommendedName>
        <fullName evidence="3">Subtilisin</fullName>
    </recommendedName>
</protein>
<gene>
    <name evidence="1" type="ORF">PCOR1329_LOCUS49518</name>
</gene>
<evidence type="ECO:0000313" key="2">
    <source>
        <dbReference type="Proteomes" id="UP001189429"/>
    </source>
</evidence>
<sequence length="115" mass="12971">MGPSGGRLRVFFGHFGMVHAIDSMCNSRRRHLRSNYAAETLVAINMEDTYIRNLYHRTGVEAQISHHDRANESHSQRNIVDSGISTSMFNVHASGGRYDTCGRACKQRAPFESEE</sequence>
<reference evidence="1" key="1">
    <citation type="submission" date="2023-10" db="EMBL/GenBank/DDBJ databases">
        <authorList>
            <person name="Chen Y."/>
            <person name="Shah S."/>
            <person name="Dougan E. K."/>
            <person name="Thang M."/>
            <person name="Chan C."/>
        </authorList>
    </citation>
    <scope>NUCLEOTIDE SEQUENCE [LARGE SCALE GENOMIC DNA]</scope>
</reference>
<proteinExistence type="predicted"/>
<accession>A0ABN9UL76</accession>
<name>A0ABN9UL76_9DINO</name>